<dbReference type="AlphaFoldDB" id="A0A8T0Z974"/>
<evidence type="ECO:0000313" key="2">
    <source>
        <dbReference type="EMBL" id="KAG2858757.1"/>
    </source>
</evidence>
<protein>
    <submittedName>
        <fullName evidence="2">Uncharacterized protein</fullName>
    </submittedName>
</protein>
<name>A0A8T0Z974_9STRA</name>
<dbReference type="EMBL" id="RCML01000117">
    <property type="protein sequence ID" value="KAG2990465.1"/>
    <property type="molecule type" value="Genomic_DNA"/>
</dbReference>
<dbReference type="VEuPathDB" id="FungiDB:PC110_g8648"/>
<evidence type="ECO:0000313" key="5">
    <source>
        <dbReference type="EMBL" id="KAG2990465.1"/>
    </source>
</evidence>
<evidence type="ECO:0000256" key="1">
    <source>
        <dbReference type="SAM" id="MobiDB-lite"/>
    </source>
</evidence>
<organism evidence="2 6">
    <name type="scientific">Phytophthora cactorum</name>
    <dbReference type="NCBI Taxonomy" id="29920"/>
    <lineage>
        <taxon>Eukaryota</taxon>
        <taxon>Sar</taxon>
        <taxon>Stramenopiles</taxon>
        <taxon>Oomycota</taxon>
        <taxon>Peronosporomycetes</taxon>
        <taxon>Peronosporales</taxon>
        <taxon>Peronosporaceae</taxon>
        <taxon>Phytophthora</taxon>
    </lineage>
</organism>
<dbReference type="Proteomes" id="UP000736787">
    <property type="component" value="Unassembled WGS sequence"/>
</dbReference>
<accession>A0A8T0Z974</accession>
<sequence>MNLVGLMRSSPTTEPRSRPRVARPQGRFLSAQKPIRVAHLREMCNPTGVTFPTVPLFGWCDCSYLCRVGTCRSSLMQLYCNSCCCPYEGKCGNGLAESTMVRLARNALSRELSEVAAEDIEAGKVLG</sequence>
<dbReference type="Proteomes" id="UP000774804">
    <property type="component" value="Unassembled WGS sequence"/>
</dbReference>
<comment type="caution">
    <text evidence="2">The sequence shown here is derived from an EMBL/GenBank/DDBJ whole genome shotgun (WGS) entry which is preliminary data.</text>
</comment>
<evidence type="ECO:0000313" key="4">
    <source>
        <dbReference type="EMBL" id="KAG2920000.1"/>
    </source>
</evidence>
<feature type="region of interest" description="Disordered" evidence="1">
    <location>
        <begin position="1"/>
        <end position="22"/>
    </location>
</feature>
<reference evidence="2" key="1">
    <citation type="submission" date="2018-10" db="EMBL/GenBank/DDBJ databases">
        <title>Effector identification in a new, highly contiguous assembly of the strawberry crown rot pathogen Phytophthora cactorum.</title>
        <authorList>
            <person name="Armitage A.D."/>
            <person name="Nellist C.F."/>
            <person name="Bates H."/>
            <person name="Vickerstaff R.J."/>
            <person name="Harrison R.J."/>
        </authorList>
    </citation>
    <scope>NUCLEOTIDE SEQUENCE</scope>
    <source>
        <strain evidence="2">15-7</strain>
        <strain evidence="3">4032</strain>
        <strain evidence="4">4040</strain>
        <strain evidence="5">P415</strain>
    </source>
</reference>
<dbReference type="EMBL" id="RCMI01000613">
    <property type="protein sequence ID" value="KAG2903637.1"/>
    <property type="molecule type" value="Genomic_DNA"/>
</dbReference>
<dbReference type="Proteomes" id="UP000697107">
    <property type="component" value="Unassembled WGS sequence"/>
</dbReference>
<gene>
    <name evidence="2" type="ORF">PC113_g9527</name>
    <name evidence="3" type="ORF">PC115_g15241</name>
    <name evidence="4" type="ORF">PC117_g16646</name>
    <name evidence="5" type="ORF">PC118_g5612</name>
</gene>
<dbReference type="EMBL" id="RCMK01000597">
    <property type="protein sequence ID" value="KAG2920000.1"/>
    <property type="molecule type" value="Genomic_DNA"/>
</dbReference>
<evidence type="ECO:0000313" key="6">
    <source>
        <dbReference type="Proteomes" id="UP000735874"/>
    </source>
</evidence>
<dbReference type="Proteomes" id="UP000735874">
    <property type="component" value="Unassembled WGS sequence"/>
</dbReference>
<dbReference type="EMBL" id="RCMG01000240">
    <property type="protein sequence ID" value="KAG2858757.1"/>
    <property type="molecule type" value="Genomic_DNA"/>
</dbReference>
<proteinExistence type="predicted"/>
<evidence type="ECO:0000313" key="3">
    <source>
        <dbReference type="EMBL" id="KAG2903637.1"/>
    </source>
</evidence>